<gene>
    <name evidence="1" type="ORF">SDC9_95387</name>
</gene>
<dbReference type="AlphaFoldDB" id="A0A645A8Q9"/>
<name>A0A645A8Q9_9ZZZZ</name>
<sequence>MLRGDGEEEKQAAAGIGFDAAAQKIHAHSVHVLDVVYAENDLITLQRGCEELAVVFHKMTVGERVESVYPVDGPPLVFKREIFHQKLQRATGLVRERLLILLDPVDDLAGDLVEHAVGGILFRFVTGDADDEAFAAGLAEKAGEERAFTRAHRRADDKAAELPSFQEVLEREFQPFQFRASRDP</sequence>
<protein>
    <submittedName>
        <fullName evidence="1">Uncharacterized protein</fullName>
    </submittedName>
</protein>
<evidence type="ECO:0000313" key="1">
    <source>
        <dbReference type="EMBL" id="MPM48661.1"/>
    </source>
</evidence>
<proteinExistence type="predicted"/>
<comment type="caution">
    <text evidence="1">The sequence shown here is derived from an EMBL/GenBank/DDBJ whole genome shotgun (WGS) entry which is preliminary data.</text>
</comment>
<organism evidence="1">
    <name type="scientific">bioreactor metagenome</name>
    <dbReference type="NCBI Taxonomy" id="1076179"/>
    <lineage>
        <taxon>unclassified sequences</taxon>
        <taxon>metagenomes</taxon>
        <taxon>ecological metagenomes</taxon>
    </lineage>
</organism>
<reference evidence="1" key="1">
    <citation type="submission" date="2019-08" db="EMBL/GenBank/DDBJ databases">
        <authorList>
            <person name="Kucharzyk K."/>
            <person name="Murdoch R.W."/>
            <person name="Higgins S."/>
            <person name="Loffler F."/>
        </authorList>
    </citation>
    <scope>NUCLEOTIDE SEQUENCE</scope>
</reference>
<accession>A0A645A8Q9</accession>
<dbReference type="EMBL" id="VSSQ01012197">
    <property type="protein sequence ID" value="MPM48661.1"/>
    <property type="molecule type" value="Genomic_DNA"/>
</dbReference>